<keyword evidence="1" id="KW-0175">Coiled coil</keyword>
<feature type="transmembrane region" description="Helical" evidence="2">
    <location>
        <begin position="894"/>
        <end position="914"/>
    </location>
</feature>
<feature type="transmembrane region" description="Helical" evidence="2">
    <location>
        <begin position="430"/>
        <end position="454"/>
    </location>
</feature>
<feature type="transmembrane region" description="Helical" evidence="2">
    <location>
        <begin position="389"/>
        <end position="409"/>
    </location>
</feature>
<feature type="transmembrane region" description="Helical" evidence="2">
    <location>
        <begin position="962"/>
        <end position="981"/>
    </location>
</feature>
<keyword evidence="2" id="KW-1133">Transmembrane helix</keyword>
<dbReference type="AlphaFoldDB" id="A0A0F4QDY7"/>
<dbReference type="Proteomes" id="UP000033452">
    <property type="component" value="Unassembled WGS sequence"/>
</dbReference>
<evidence type="ECO:0000313" key="4">
    <source>
        <dbReference type="Proteomes" id="UP000033452"/>
    </source>
</evidence>
<dbReference type="InterPro" id="IPR001036">
    <property type="entry name" value="Acrflvin-R"/>
</dbReference>
<dbReference type="Gene3D" id="3.30.70.1320">
    <property type="entry name" value="Multidrug efflux transporter AcrB pore domain like"/>
    <property type="match status" value="1"/>
</dbReference>
<dbReference type="GO" id="GO:0005886">
    <property type="term" value="C:plasma membrane"/>
    <property type="evidence" value="ECO:0007669"/>
    <property type="project" value="TreeGrafter"/>
</dbReference>
<feature type="transmembrane region" description="Helical" evidence="2">
    <location>
        <begin position="870"/>
        <end position="887"/>
    </location>
</feature>
<dbReference type="Gene3D" id="3.30.70.1430">
    <property type="entry name" value="Multidrug efflux transporter AcrB pore domain"/>
    <property type="match status" value="2"/>
</dbReference>
<feature type="transmembrane region" description="Helical" evidence="2">
    <location>
        <begin position="1001"/>
        <end position="1022"/>
    </location>
</feature>
<feature type="transmembrane region" description="Helical" evidence="2">
    <location>
        <begin position="920"/>
        <end position="941"/>
    </location>
</feature>
<accession>A0A0F4QDY7</accession>
<dbReference type="SUPFAM" id="SSF82693">
    <property type="entry name" value="Multidrug efflux transporter AcrB pore domain, PN1, PN2, PC1 and PC2 subdomains"/>
    <property type="match status" value="1"/>
</dbReference>
<reference evidence="3 4" key="1">
    <citation type="journal article" date="2015" name="BMC Genomics">
        <title>Genome mining reveals unlocked bioactive potential of marine Gram-negative bacteria.</title>
        <authorList>
            <person name="Machado H."/>
            <person name="Sonnenschein E.C."/>
            <person name="Melchiorsen J."/>
            <person name="Gram L."/>
        </authorList>
    </citation>
    <scope>NUCLEOTIDE SEQUENCE [LARGE SCALE GENOMIC DNA]</scope>
    <source>
        <strain evidence="3 4">S2471</strain>
    </source>
</reference>
<dbReference type="PANTHER" id="PTHR32063:SF33">
    <property type="entry name" value="RND SUPERFAMILY EFFLUX PUMP PERMEASE COMPONENT"/>
    <property type="match status" value="1"/>
</dbReference>
<dbReference type="InterPro" id="IPR027463">
    <property type="entry name" value="AcrB_DN_DC_subdom"/>
</dbReference>
<dbReference type="OrthoDB" id="5287122at2"/>
<feature type="transmembrane region" description="Helical" evidence="2">
    <location>
        <begin position="460"/>
        <end position="478"/>
    </location>
</feature>
<dbReference type="Pfam" id="PF00873">
    <property type="entry name" value="ACR_tran"/>
    <property type="match status" value="1"/>
</dbReference>
<feature type="coiled-coil region" evidence="1">
    <location>
        <begin position="586"/>
        <end position="613"/>
    </location>
</feature>
<dbReference type="SUPFAM" id="SSF82714">
    <property type="entry name" value="Multidrug efflux transporter AcrB TolC docking domain, DN and DC subdomains"/>
    <property type="match status" value="2"/>
</dbReference>
<feature type="transmembrane region" description="Helical" evidence="2">
    <location>
        <begin position="537"/>
        <end position="556"/>
    </location>
</feature>
<dbReference type="PRINTS" id="PR00702">
    <property type="entry name" value="ACRIFLAVINRP"/>
</dbReference>
<gene>
    <name evidence="3" type="ORF">TW77_22585</name>
</gene>
<sequence length="1049" mass="114165">MTERFSIIAWFAKNPVAANLLMLAVILLGLSSAGSLRKEGFPQQDPDTVQISVAYPSGSAAQAEQGIAIAIENALESVKGIKRVTTTASASSVQVLVEKTSQHDLDTLQRDIKNQVDAIYNLPEDAEKPVITTAQREQEVIRVQLFGELSTQTLQTLGSQLADDLLAQPNIATLNQNDHRDPLVAIEIDEARLQAYQLSFSDVAEAINQYSGTALTTSLRNPDKVLRLKAAEQALYASDFASIVVATTAAGKSIRLSDVATLQDTFADDSFHLARFNGHPTYGITIVMDEYGDMSKSVAQAKAVVAKWQSKLPEGASLITWYDNSKLITERLSLLSLNALSGIALVFMVLALFLNLKVAFWVAAGLPFVFFGSLYFMTEPYTGMTLNEMTTFGFIMALGIVVDDAVVVGESIYTTRKRFGDTLSNTIKGTHLVAVPTLFGVLTTVAAFAALANISGGLGVLYAQFGTVVTLCLLLSVVESKLILPAHLAHIRTRQKTQQQPNRIAMLWHRVQQKADGLLTGFNLRLYKPALERVMHFRYAALMGFVALFFLAISLITQGMVRVGFFPGLPADTITATMTLYNDASFGQTARNLDQLEAQLYQAEQQLLDEQNISHIASVSVSATGDQSGTLNVELAGTQPYALSELAKRWRAIAGTPEASKTLHIQAQLARVSNFKVELKSTSDETLEAAEATLQQALRDISGVHSIDSSLAPGEATMRFEVTEEGEMRGFTTQLLARQLLQAFGGEVVQRYMRNKDEVKVRVRYPLDERSEQGDVLAARVRAPDGRTVPLGNVANVIYTSEVQSITRINGVRAVTVSAAVNKTQLTPTELVAQLEQSVVPELRAQYPDLALHFAGEAEHQKEATDSMSSAYLLALLAIYALLAIPLKSYWQPLIIMSVIPFGFVGAILGHWGLGLTLSILSLNGILALSGVVINDSLLLVSQLNRYRNEGKTMQNALLEACTGRLRAILLTSLTTFAGLYPILGETSQQAQFLIPAAASLGYGILFATAITLFLIPVLLLISHDIANLMSRFSPTRTEHVPHDQRHFS</sequence>
<evidence type="ECO:0000256" key="1">
    <source>
        <dbReference type="SAM" id="Coils"/>
    </source>
</evidence>
<comment type="caution">
    <text evidence="3">The sequence shown here is derived from an EMBL/GenBank/DDBJ whole genome shotgun (WGS) entry which is preliminary data.</text>
</comment>
<feature type="transmembrane region" description="Helical" evidence="2">
    <location>
        <begin position="332"/>
        <end position="353"/>
    </location>
</feature>
<dbReference type="SUPFAM" id="SSF82866">
    <property type="entry name" value="Multidrug efflux transporter AcrB transmembrane domain"/>
    <property type="match status" value="2"/>
</dbReference>
<dbReference type="PANTHER" id="PTHR32063">
    <property type="match status" value="1"/>
</dbReference>
<name>A0A0F4QDY7_9GAMM</name>
<evidence type="ECO:0000256" key="2">
    <source>
        <dbReference type="SAM" id="Phobius"/>
    </source>
</evidence>
<dbReference type="Gene3D" id="3.30.70.1440">
    <property type="entry name" value="Multidrug efflux transporter AcrB pore domain"/>
    <property type="match status" value="1"/>
</dbReference>
<keyword evidence="4" id="KW-1185">Reference proteome</keyword>
<dbReference type="GO" id="GO:0042910">
    <property type="term" value="F:xenobiotic transmembrane transporter activity"/>
    <property type="evidence" value="ECO:0007669"/>
    <property type="project" value="TreeGrafter"/>
</dbReference>
<dbReference type="RefSeq" id="WP_046007226.1">
    <property type="nucleotide sequence ID" value="NZ_JXYA01000070.1"/>
</dbReference>
<dbReference type="Gene3D" id="3.30.2090.10">
    <property type="entry name" value="Multidrug efflux transporter AcrB TolC docking domain, DN and DC subdomains"/>
    <property type="match status" value="2"/>
</dbReference>
<protein>
    <submittedName>
        <fullName evidence="3">Acriflavine resistance protein B</fullName>
    </submittedName>
</protein>
<dbReference type="Gene3D" id="1.20.1640.10">
    <property type="entry name" value="Multidrug efflux transporter AcrB transmembrane domain"/>
    <property type="match status" value="2"/>
</dbReference>
<evidence type="ECO:0000313" key="3">
    <source>
        <dbReference type="EMBL" id="KJZ05495.1"/>
    </source>
</evidence>
<keyword evidence="2" id="KW-0472">Membrane</keyword>
<feature type="transmembrane region" description="Helical" evidence="2">
    <location>
        <begin position="358"/>
        <end position="377"/>
    </location>
</feature>
<proteinExistence type="predicted"/>
<keyword evidence="2" id="KW-0812">Transmembrane</keyword>
<organism evidence="3 4">
    <name type="scientific">Pseudoalteromonas rubra</name>
    <dbReference type="NCBI Taxonomy" id="43658"/>
    <lineage>
        <taxon>Bacteria</taxon>
        <taxon>Pseudomonadati</taxon>
        <taxon>Pseudomonadota</taxon>
        <taxon>Gammaproteobacteria</taxon>
        <taxon>Alteromonadales</taxon>
        <taxon>Pseudoalteromonadaceae</taxon>
        <taxon>Pseudoalteromonas</taxon>
    </lineage>
</organism>
<dbReference type="EMBL" id="JXYA01000070">
    <property type="protein sequence ID" value="KJZ05495.1"/>
    <property type="molecule type" value="Genomic_DNA"/>
</dbReference>
<dbReference type="PATRIC" id="fig|43658.5.peg.4770"/>